<dbReference type="Gene3D" id="3.40.50.300">
    <property type="entry name" value="P-loop containing nucleotide triphosphate hydrolases"/>
    <property type="match status" value="2"/>
</dbReference>
<dbReference type="RefSeq" id="WP_060920475.1">
    <property type="nucleotide sequence ID" value="NZ_JAHAIW010000002.1"/>
</dbReference>
<keyword evidence="2 7" id="KW-0963">Cytoplasm</keyword>
<feature type="region of interest" description="Disordered" evidence="8">
    <location>
        <begin position="309"/>
        <end position="328"/>
    </location>
</feature>
<dbReference type="AlphaFoldDB" id="A0AB34WYF4"/>
<feature type="coiled-coil region" evidence="7">
    <location>
        <begin position="227"/>
        <end position="279"/>
    </location>
</feature>
<protein>
    <recommendedName>
        <fullName evidence="7">Chromosome partition protein Smc</fullName>
    </recommendedName>
</protein>
<dbReference type="GO" id="GO:0005694">
    <property type="term" value="C:chromosome"/>
    <property type="evidence" value="ECO:0007669"/>
    <property type="project" value="InterPro"/>
</dbReference>
<keyword evidence="4 7" id="KW-0067">ATP-binding</keyword>
<dbReference type="FunFam" id="3.40.50.300:FF:000984">
    <property type="entry name" value="Chromosome partition protein Smc"/>
    <property type="match status" value="1"/>
</dbReference>
<dbReference type="SUPFAM" id="SSF52540">
    <property type="entry name" value="P-loop containing nucleoside triphosphate hydrolases"/>
    <property type="match status" value="1"/>
</dbReference>
<dbReference type="GO" id="GO:0005524">
    <property type="term" value="F:ATP binding"/>
    <property type="evidence" value="ECO:0007669"/>
    <property type="project" value="UniProtKB-UniRule"/>
</dbReference>
<evidence type="ECO:0000256" key="5">
    <source>
        <dbReference type="ARBA" id="ARBA00023054"/>
    </source>
</evidence>
<comment type="domain">
    <text evidence="7">Contains large globular domains required for ATP hydrolysis at each terminus and a third globular domain forming a flexible hinge near the middle of the molecule. These domains are separated by coiled-coil structures.</text>
</comment>
<feature type="region of interest" description="Disordered" evidence="8">
    <location>
        <begin position="952"/>
        <end position="1005"/>
    </location>
</feature>
<feature type="compositionally biased region" description="Low complexity" evidence="8">
    <location>
        <begin position="952"/>
        <end position="963"/>
    </location>
</feature>
<dbReference type="NCBIfam" id="TIGR02168">
    <property type="entry name" value="SMC_prok_B"/>
    <property type="match status" value="1"/>
</dbReference>
<evidence type="ECO:0000313" key="12">
    <source>
        <dbReference type="Proteomes" id="UP000070572"/>
    </source>
</evidence>
<dbReference type="GO" id="GO:0003677">
    <property type="term" value="F:DNA binding"/>
    <property type="evidence" value="ECO:0007669"/>
    <property type="project" value="UniProtKB-UniRule"/>
</dbReference>
<feature type="binding site" evidence="7">
    <location>
        <begin position="32"/>
        <end position="39"/>
    </location>
    <ligand>
        <name>ATP</name>
        <dbReference type="ChEBI" id="CHEBI:30616"/>
    </ligand>
</feature>
<dbReference type="GO" id="GO:0007062">
    <property type="term" value="P:sister chromatid cohesion"/>
    <property type="evidence" value="ECO:0007669"/>
    <property type="project" value="InterPro"/>
</dbReference>
<keyword evidence="5 7" id="KW-0175">Coiled coil</keyword>
<evidence type="ECO:0000256" key="2">
    <source>
        <dbReference type="ARBA" id="ARBA00022490"/>
    </source>
</evidence>
<evidence type="ECO:0000256" key="1">
    <source>
        <dbReference type="ARBA" id="ARBA00004496"/>
    </source>
</evidence>
<dbReference type="InterPro" id="IPR010935">
    <property type="entry name" value="SMC_hinge"/>
</dbReference>
<feature type="coiled-coil region" evidence="7">
    <location>
        <begin position="865"/>
        <end position="931"/>
    </location>
</feature>
<dbReference type="GO" id="GO:0007059">
    <property type="term" value="P:chromosome segregation"/>
    <property type="evidence" value="ECO:0007669"/>
    <property type="project" value="UniProtKB-UniRule"/>
</dbReference>
<dbReference type="InterPro" id="IPR024704">
    <property type="entry name" value="SMC"/>
</dbReference>
<name>A0AB34WYF4_9ACTO</name>
<evidence type="ECO:0000259" key="10">
    <source>
        <dbReference type="Pfam" id="PF06470"/>
    </source>
</evidence>
<evidence type="ECO:0000259" key="9">
    <source>
        <dbReference type="Pfam" id="PF02463"/>
    </source>
</evidence>
<evidence type="ECO:0000256" key="7">
    <source>
        <dbReference type="HAMAP-Rule" id="MF_01894"/>
    </source>
</evidence>
<dbReference type="InterPro" id="IPR003395">
    <property type="entry name" value="RecF/RecN/SMC_N"/>
</dbReference>
<dbReference type="Proteomes" id="UP000070572">
    <property type="component" value="Unassembled WGS sequence"/>
</dbReference>
<evidence type="ECO:0000256" key="6">
    <source>
        <dbReference type="ARBA" id="ARBA00023125"/>
    </source>
</evidence>
<dbReference type="Gene3D" id="3.30.70.1620">
    <property type="match status" value="1"/>
</dbReference>
<feature type="compositionally biased region" description="Basic and acidic residues" evidence="8">
    <location>
        <begin position="406"/>
        <end position="436"/>
    </location>
</feature>
<dbReference type="GO" id="GO:0016887">
    <property type="term" value="F:ATP hydrolysis activity"/>
    <property type="evidence" value="ECO:0007669"/>
    <property type="project" value="InterPro"/>
</dbReference>
<dbReference type="InterPro" id="IPR036277">
    <property type="entry name" value="SMC_hinge_sf"/>
</dbReference>
<dbReference type="GO" id="GO:0006260">
    <property type="term" value="P:DNA replication"/>
    <property type="evidence" value="ECO:0007669"/>
    <property type="project" value="UniProtKB-UniRule"/>
</dbReference>
<dbReference type="Pfam" id="PF02463">
    <property type="entry name" value="SMC_N"/>
    <property type="match status" value="1"/>
</dbReference>
<evidence type="ECO:0000256" key="8">
    <source>
        <dbReference type="SAM" id="MobiDB-lite"/>
    </source>
</evidence>
<comment type="similarity">
    <text evidence="7">Belongs to the SMC family.</text>
</comment>
<comment type="caution">
    <text evidence="11">The sequence shown here is derived from an EMBL/GenBank/DDBJ whole genome shotgun (WGS) entry which is preliminary data.</text>
</comment>
<dbReference type="PIRSF" id="PIRSF005719">
    <property type="entry name" value="SMC"/>
    <property type="match status" value="1"/>
</dbReference>
<feature type="region of interest" description="Disordered" evidence="8">
    <location>
        <begin position="406"/>
        <end position="442"/>
    </location>
</feature>
<feature type="coiled-coil region" evidence="7">
    <location>
        <begin position="720"/>
        <end position="787"/>
    </location>
</feature>
<evidence type="ECO:0000256" key="4">
    <source>
        <dbReference type="ARBA" id="ARBA00022840"/>
    </source>
</evidence>
<sequence length="1225" mass="133449">MYVKSLTLRGFKSFASATTLQFTPGIICVVGPNGSGKSNIVDALAWVMGEQGAKNLRGGSMADVIFAGTSSRASLGRAEVALTIDNTNGELPIDYSEVTISRTLFRQGGSEYAINGTPCRLLDIQELLSDTGMGRNMHVIIGQGKLDQVLSADPSQRRALIEEAAGVLKHQRRKERALRKLEGLEDKLSRLSDLTQEIQKQLGPLARQAKTARRAAVLQAQARDAGCRILADDLQQLRLQLARYQESEQTLSLRREELATQLIKQREKLEKLNADAQQGDLAGRAANLWQQLTTLTERLRALGALAGERAASLSKPEPVPSGPSVAERQKHLARLQSELAAKDEEALARRKQCDAAQAAREESTRKVGELTRQAQELREEVQQKTQKSARLERELETAKARLEAARSRLKRAESSADAAREKLSAARAEQAAHQEETVEAGTDAASRYRELSEVENEARSQLEKARDQLRESEAKAVAAAESETSLRQVLAASSNQAQNAFTQAAKPDGELASLISVSDRWEKAIAALLGSSGAALVVEASQVDAGLGAVKDNTGIVSWVLSEGVQEQRIPLGEVQNTEKEGVLPATAAVQAPRALHAVLKALLAKSYLAPDLAAARTLVAKIPQARVGVVDGTVISKYLGSTGSGGVNRIQVERQLRLARQGAVQAQEQTEKARSQVETNTQELSQAAAASAQALKTLRAADAQAAAQAQKRALREAAVQGAESEAQRAASEVAQAQKDVDSCSQQVTAAEKAYNEFAGSEDLAPLQAAEQALEKARATDLAAREKEAETHLALAAATQITTNLRDRFQGEVKSLERFQLRLAASKQREIKHAQDAQRMLQVASWCEVFARQGAQVAQVAKTWRESADAAREASSQAAQQLRKEIDRLNKELAELNDLSRRDEVAAAEYRVRAEQLTQQAQERYALSEEELIASFGPQQLAPDPDFLARKAANAQAAAATASKAEEADRDEPEGEETPSPDKGQEQTENNGQESAIEPEEGHWRPYDRAEQSALLEKANRAISRLGKVNPLALEEHSALEKRFEFLMGQLKDLRTSKADLLVVVREVDNRVREAFEQAFTDISREFTEVFARLFPGGTGSLKLTDSSDMLTTGVEVNARPAGKNVQRLSLLSGGERSLAALAFLIAIFKARPSPFYILDEVEAALDDLNLSRMLELFKQLREVSQMIIITHQKRTMEVADVLYGVTMRDGVSRVISQRVEPVDS</sequence>
<dbReference type="PANTHER" id="PTHR43977">
    <property type="entry name" value="STRUCTURAL MAINTENANCE OF CHROMOSOMES PROTEIN 3"/>
    <property type="match status" value="1"/>
</dbReference>
<feature type="domain" description="RecF/RecN/SMC N-terminal" evidence="9">
    <location>
        <begin position="2"/>
        <end position="1213"/>
    </location>
</feature>
<dbReference type="Pfam" id="PF06470">
    <property type="entry name" value="SMC_hinge"/>
    <property type="match status" value="1"/>
</dbReference>
<dbReference type="HAMAP" id="MF_01894">
    <property type="entry name" value="Smc_prok"/>
    <property type="match status" value="1"/>
</dbReference>
<organism evidence="11 12">
    <name type="scientific">Varibaculum cambriense</name>
    <dbReference type="NCBI Taxonomy" id="184870"/>
    <lineage>
        <taxon>Bacteria</taxon>
        <taxon>Bacillati</taxon>
        <taxon>Actinomycetota</taxon>
        <taxon>Actinomycetes</taxon>
        <taxon>Actinomycetales</taxon>
        <taxon>Actinomycetaceae</taxon>
        <taxon>Varibaculum</taxon>
    </lineage>
</organism>
<gene>
    <name evidence="7" type="primary">smc</name>
    <name evidence="11" type="ORF">HMPREF1862_01136</name>
</gene>
<feature type="coiled-coil region" evidence="7">
    <location>
        <begin position="167"/>
        <end position="201"/>
    </location>
</feature>
<dbReference type="SUPFAM" id="SSF75553">
    <property type="entry name" value="Smc hinge domain"/>
    <property type="match status" value="1"/>
</dbReference>
<keyword evidence="6 7" id="KW-0238">DNA-binding</keyword>
<dbReference type="GO" id="GO:0030261">
    <property type="term" value="P:chromosome condensation"/>
    <property type="evidence" value="ECO:0007669"/>
    <property type="project" value="InterPro"/>
</dbReference>
<comment type="subunit">
    <text evidence="7">Homodimer.</text>
</comment>
<accession>A0AB34WYF4</accession>
<evidence type="ECO:0000256" key="3">
    <source>
        <dbReference type="ARBA" id="ARBA00022741"/>
    </source>
</evidence>
<comment type="subcellular location">
    <subcellularLocation>
        <location evidence="1 7">Cytoplasm</location>
    </subcellularLocation>
</comment>
<keyword evidence="3 7" id="KW-0547">Nucleotide-binding</keyword>
<dbReference type="GO" id="GO:0005737">
    <property type="term" value="C:cytoplasm"/>
    <property type="evidence" value="ECO:0007669"/>
    <property type="project" value="UniProtKB-SubCell"/>
</dbReference>
<feature type="domain" description="SMC hinge" evidence="10">
    <location>
        <begin position="509"/>
        <end position="619"/>
    </location>
</feature>
<dbReference type="Gene3D" id="1.20.1060.20">
    <property type="match status" value="1"/>
</dbReference>
<dbReference type="InterPro" id="IPR011890">
    <property type="entry name" value="SMC_prok"/>
</dbReference>
<feature type="compositionally biased region" description="Acidic residues" evidence="8">
    <location>
        <begin position="968"/>
        <end position="979"/>
    </location>
</feature>
<dbReference type="FunFam" id="3.40.50.300:FF:000901">
    <property type="entry name" value="Chromosome partition protein Smc"/>
    <property type="match status" value="1"/>
</dbReference>
<reference evidence="11 12" key="1">
    <citation type="submission" date="2016-01" db="EMBL/GenBank/DDBJ databases">
        <authorList>
            <person name="Mitreva M."/>
            <person name="Pepin K.H."/>
            <person name="Mihindukulasuriya K.A."/>
            <person name="Fulton R."/>
            <person name="Fronick C."/>
            <person name="O'Laughlin M."/>
            <person name="Miner T."/>
            <person name="Herter B."/>
            <person name="Rosa B.A."/>
            <person name="Cordes M."/>
            <person name="Tomlinson C."/>
            <person name="Wollam A."/>
            <person name="Palsikar V.B."/>
            <person name="Mardis E.R."/>
            <person name="Wilson R.K."/>
        </authorList>
    </citation>
    <scope>NUCLEOTIDE SEQUENCE [LARGE SCALE GENOMIC DNA]</scope>
    <source>
        <strain evidence="11 12">DNF00696</strain>
    </source>
</reference>
<comment type="function">
    <text evidence="7">Required for chromosome condensation and partitioning.</text>
</comment>
<dbReference type="InterPro" id="IPR027417">
    <property type="entry name" value="P-loop_NTPase"/>
</dbReference>
<dbReference type="EMBL" id="LSDN01000015">
    <property type="protein sequence ID" value="KXB80454.1"/>
    <property type="molecule type" value="Genomic_DNA"/>
</dbReference>
<proteinExistence type="inferred from homology"/>
<evidence type="ECO:0000313" key="11">
    <source>
        <dbReference type="EMBL" id="KXB80454.1"/>
    </source>
</evidence>